<accession>A0A0F5MXC7</accession>
<feature type="compositionally biased region" description="Basic and acidic residues" evidence="1">
    <location>
        <begin position="17"/>
        <end position="28"/>
    </location>
</feature>
<evidence type="ECO:0000313" key="5">
    <source>
        <dbReference type="Proteomes" id="UP000192327"/>
    </source>
</evidence>
<keyword evidence="5" id="KW-1185">Reference proteome</keyword>
<reference evidence="3 5" key="3">
    <citation type="submission" date="2016-12" db="EMBL/GenBank/DDBJ databases">
        <title>The new phylogeny of genus Mycobacterium.</title>
        <authorList>
            <person name="Tortoli E."/>
            <person name="Trovato A."/>
            <person name="Cirillo D.M."/>
        </authorList>
    </citation>
    <scope>NUCLEOTIDE SEQUENCE [LARGE SCALE GENOMIC DNA]</scope>
    <source>
        <strain evidence="3 5">DSM 44942</strain>
    </source>
</reference>
<reference evidence="4" key="1">
    <citation type="submission" date="2015-04" db="EMBL/GenBank/DDBJ databases">
        <title>Genome sequence of Mycobacterium arupense GUC1.</title>
        <authorList>
            <person name="Greninger A.L."/>
            <person name="Cunningham G."/>
            <person name="Chiu C.Y."/>
            <person name="Miller S."/>
        </authorList>
    </citation>
    <scope>NUCLEOTIDE SEQUENCE [LARGE SCALE GENOMIC DNA]</scope>
    <source>
        <strain evidence="4">GUC1</strain>
    </source>
</reference>
<evidence type="ECO:0000313" key="2">
    <source>
        <dbReference type="EMBL" id="KKB99473.1"/>
    </source>
</evidence>
<gene>
    <name evidence="3" type="ORF">BST15_17570</name>
    <name evidence="2" type="ORF">WR43_09670</name>
</gene>
<reference evidence="2" key="2">
    <citation type="submission" date="2015-04" db="EMBL/GenBank/DDBJ databases">
        <title>Genome sequence of Mycobacterium arupense strain GUC1.</title>
        <authorList>
            <person name="Greninger A.L."/>
            <person name="Cunningham G."/>
            <person name="Chiu C.Y."/>
            <person name="Miller S."/>
        </authorList>
    </citation>
    <scope>NUCLEOTIDE SEQUENCE</scope>
    <source>
        <strain evidence="2">GUC1</strain>
    </source>
</reference>
<evidence type="ECO:0000313" key="3">
    <source>
        <dbReference type="EMBL" id="OQZ93681.1"/>
    </source>
</evidence>
<dbReference type="Proteomes" id="UP000034416">
    <property type="component" value="Unassembled WGS sequence"/>
</dbReference>
<dbReference type="PATRIC" id="fig|342002.3.peg.48"/>
<evidence type="ECO:0000313" key="4">
    <source>
        <dbReference type="Proteomes" id="UP000034416"/>
    </source>
</evidence>
<feature type="region of interest" description="Disordered" evidence="1">
    <location>
        <begin position="1"/>
        <end position="33"/>
    </location>
</feature>
<dbReference type="Proteomes" id="UP000192327">
    <property type="component" value="Unassembled WGS sequence"/>
</dbReference>
<organism evidence="2 4">
    <name type="scientific">Mycolicibacter arupensis</name>
    <dbReference type="NCBI Taxonomy" id="342002"/>
    <lineage>
        <taxon>Bacteria</taxon>
        <taxon>Bacillati</taxon>
        <taxon>Actinomycetota</taxon>
        <taxon>Actinomycetes</taxon>
        <taxon>Mycobacteriales</taxon>
        <taxon>Mycobacteriaceae</taxon>
        <taxon>Mycolicibacter</taxon>
    </lineage>
</organism>
<comment type="caution">
    <text evidence="2">The sequence shown here is derived from an EMBL/GenBank/DDBJ whole genome shotgun (WGS) entry which is preliminary data.</text>
</comment>
<sequence length="114" mass="12538">MNGFGETVTITGVSRDGSGDTSRRRGTVDDTEFGEATEVYLDDHRGRRAVIERSWFCPRTENVGVVAGDRITRANGEVYSVWAGPFGDNPHPISGRELGQKVYRIRSVQAPPRG</sequence>
<proteinExistence type="predicted"/>
<evidence type="ECO:0000256" key="1">
    <source>
        <dbReference type="SAM" id="MobiDB-lite"/>
    </source>
</evidence>
<dbReference type="AlphaFoldDB" id="A0A0F5MXC7"/>
<dbReference type="STRING" id="342002.BST15_17570"/>
<dbReference type="EMBL" id="MVHH01000050">
    <property type="protein sequence ID" value="OQZ93681.1"/>
    <property type="molecule type" value="Genomic_DNA"/>
</dbReference>
<protein>
    <recommendedName>
        <fullName evidence="6">Head-to-tail stopper</fullName>
    </recommendedName>
</protein>
<name>A0A0F5MXC7_9MYCO</name>
<evidence type="ECO:0008006" key="6">
    <source>
        <dbReference type="Google" id="ProtNLM"/>
    </source>
</evidence>
<dbReference type="EMBL" id="LASW01000033">
    <property type="protein sequence ID" value="KKB99473.1"/>
    <property type="molecule type" value="Genomic_DNA"/>
</dbReference>